<dbReference type="RefSeq" id="WP_008182310.1">
    <property type="nucleotide sequence ID" value="NZ_GL890851.1"/>
</dbReference>
<evidence type="ECO:0000313" key="1">
    <source>
        <dbReference type="EMBL" id="EGJ33343.1"/>
    </source>
</evidence>
<reference evidence="2" key="1">
    <citation type="journal article" date="2011" name="Proc. Natl. Acad. Sci. U.S.A.">
        <title>Genomic insights into the physiology and ecology of the marine filamentous cyanobacterium Lyngbya majuscula.</title>
        <authorList>
            <person name="Jones A.C."/>
            <person name="Monroe E.A."/>
            <person name="Podell S."/>
            <person name="Hess W.R."/>
            <person name="Klages S."/>
            <person name="Esquenazi E."/>
            <person name="Niessen S."/>
            <person name="Hoover H."/>
            <person name="Rothmann M."/>
            <person name="Lasken R.S."/>
            <person name="Yates J.R.III."/>
            <person name="Reinhardt R."/>
            <person name="Kube M."/>
            <person name="Burkart M.D."/>
            <person name="Allen E.E."/>
            <person name="Dorrestein P.C."/>
            <person name="Gerwick W.H."/>
            <person name="Gerwick L."/>
        </authorList>
    </citation>
    <scope>NUCLEOTIDE SEQUENCE [LARGE SCALE GENOMIC DNA]</scope>
    <source>
        <strain evidence="2">3L</strain>
    </source>
</reference>
<sequence>MLKRQLSLSGWLKNQPLGLLLATLMLITSSLFAEKAKANESFLASQSSVLSSQPLREVTEAIKPDLTEPYVQSDPLNSPYPIPWNWVLETHAELVANQSFGFRYYRSQSLVSPDGKYAAYSRIQLQGQPELYRSRISSVMFLENLQTGDLRIITASSPLANHQARPKGSLPAHWNARLNNDDKLSGAIAILIPVSWTESSDRLLGRQFEGFFNTSDASDYAVIWDRNQNTVTTLAPERIHYTNALLLGWSQANPDQVLFQAGELGNEYWPMWSVEPSGYTALTFEDEPMVYGESVEHIWSGSQARW</sequence>
<dbReference type="Proteomes" id="UP000003959">
    <property type="component" value="Unassembled WGS sequence"/>
</dbReference>
<accession>F4XPX6</accession>
<dbReference type="AlphaFoldDB" id="F4XPX6"/>
<proteinExistence type="predicted"/>
<dbReference type="HOGENOM" id="CLU_078458_0_0_3"/>
<name>F4XPX6_9CYAN</name>
<protein>
    <submittedName>
        <fullName evidence="1">Uncharacterized protein</fullName>
    </submittedName>
</protein>
<dbReference type="EMBL" id="GL890851">
    <property type="protein sequence ID" value="EGJ33343.1"/>
    <property type="molecule type" value="Genomic_DNA"/>
</dbReference>
<organism evidence="1 2">
    <name type="scientific">Moorena producens 3L</name>
    <dbReference type="NCBI Taxonomy" id="489825"/>
    <lineage>
        <taxon>Bacteria</taxon>
        <taxon>Bacillati</taxon>
        <taxon>Cyanobacteriota</taxon>
        <taxon>Cyanophyceae</taxon>
        <taxon>Coleofasciculales</taxon>
        <taxon>Coleofasciculaceae</taxon>
        <taxon>Moorena</taxon>
    </lineage>
</organism>
<keyword evidence="2" id="KW-1185">Reference proteome</keyword>
<evidence type="ECO:0000313" key="2">
    <source>
        <dbReference type="Proteomes" id="UP000003959"/>
    </source>
</evidence>
<gene>
    <name evidence="1" type="ORF">LYNGBM3L_37260</name>
</gene>
<dbReference type="eggNOG" id="ENOG502ZAVG">
    <property type="taxonomic scope" value="Bacteria"/>
</dbReference>